<comment type="caution">
    <text evidence="6">The sequence shown here is derived from an EMBL/GenBank/DDBJ whole genome shotgun (WGS) entry which is preliminary data.</text>
</comment>
<evidence type="ECO:0000256" key="2">
    <source>
        <dbReference type="ARBA" id="ARBA00022777"/>
    </source>
</evidence>
<evidence type="ECO:0000256" key="3">
    <source>
        <dbReference type="ARBA" id="ARBA00023015"/>
    </source>
</evidence>
<dbReference type="InterPro" id="IPR036388">
    <property type="entry name" value="WH-like_DNA-bd_sf"/>
</dbReference>
<dbReference type="Pfam" id="PF03861">
    <property type="entry name" value="ANTAR"/>
    <property type="match status" value="1"/>
</dbReference>
<keyword evidence="3" id="KW-0805">Transcription regulation</keyword>
<gene>
    <name evidence="6" type="ORF">Pfl04_25960</name>
</gene>
<evidence type="ECO:0000313" key="6">
    <source>
        <dbReference type="EMBL" id="GIG74192.1"/>
    </source>
</evidence>
<evidence type="ECO:0000313" key="7">
    <source>
        <dbReference type="Proteomes" id="UP000653674"/>
    </source>
</evidence>
<dbReference type="Gene3D" id="3.30.450.40">
    <property type="match status" value="1"/>
</dbReference>
<reference evidence="6" key="1">
    <citation type="submission" date="2021-01" db="EMBL/GenBank/DDBJ databases">
        <title>Whole genome shotgun sequence of Planosporangium flavigriseum NBRC 105377.</title>
        <authorList>
            <person name="Komaki H."/>
            <person name="Tamura T."/>
        </authorList>
    </citation>
    <scope>NUCLEOTIDE SEQUENCE</scope>
    <source>
        <strain evidence="6">NBRC 105377</strain>
    </source>
</reference>
<sequence length="241" mass="25220">MGERTGQLHVVEIASLLRELTAGLIASDDLDEAMEVLVATTAQAVPGESWCGITLIRAGAPTTQAASSPLTARVDDIQYKIGDGPALTAIRTREMVVVGDLAGEARWPQWREAAADDGISGVLSMPLDIDDHVIGALNLYTSESNAFSPDVQLAAMLVAEHAGLLLAAVLDRGRLAGLAADLSEALASGDTVNRAIGIVMAQRGCRAEEALQVLRQASMNLHVPLHDVADRLVNAIGSRSA</sequence>
<dbReference type="RefSeq" id="WP_168078542.1">
    <property type="nucleotide sequence ID" value="NZ_BAAAQJ010000004.1"/>
</dbReference>
<dbReference type="AlphaFoldDB" id="A0A8J3PLU0"/>
<dbReference type="InterPro" id="IPR029016">
    <property type="entry name" value="GAF-like_dom_sf"/>
</dbReference>
<dbReference type="Pfam" id="PF13185">
    <property type="entry name" value="GAF_2"/>
    <property type="match status" value="1"/>
</dbReference>
<dbReference type="SMART" id="SM01012">
    <property type="entry name" value="ANTAR"/>
    <property type="match status" value="1"/>
</dbReference>
<protein>
    <submittedName>
        <fullName evidence="6">Transcriptional regulator</fullName>
    </submittedName>
</protein>
<dbReference type="InterPro" id="IPR012074">
    <property type="entry name" value="GAF_ANTAR"/>
</dbReference>
<evidence type="ECO:0000256" key="4">
    <source>
        <dbReference type="ARBA" id="ARBA00023163"/>
    </source>
</evidence>
<evidence type="ECO:0000256" key="1">
    <source>
        <dbReference type="ARBA" id="ARBA00022679"/>
    </source>
</evidence>
<keyword evidence="4" id="KW-0804">Transcription</keyword>
<feature type="domain" description="ANTAR" evidence="5">
    <location>
        <begin position="172"/>
        <end position="233"/>
    </location>
</feature>
<keyword evidence="1" id="KW-0808">Transferase</keyword>
<dbReference type="SUPFAM" id="SSF52172">
    <property type="entry name" value="CheY-like"/>
    <property type="match status" value="1"/>
</dbReference>
<keyword evidence="2" id="KW-0418">Kinase</keyword>
<dbReference type="SMART" id="SM00065">
    <property type="entry name" value="GAF"/>
    <property type="match status" value="1"/>
</dbReference>
<name>A0A8J3PLU0_9ACTN</name>
<dbReference type="PIRSF" id="PIRSF036625">
    <property type="entry name" value="GAF_ANTAR"/>
    <property type="match status" value="1"/>
</dbReference>
<dbReference type="GO" id="GO:0016301">
    <property type="term" value="F:kinase activity"/>
    <property type="evidence" value="ECO:0007669"/>
    <property type="project" value="UniProtKB-KW"/>
</dbReference>
<accession>A0A8J3PLU0</accession>
<evidence type="ECO:0000259" key="5">
    <source>
        <dbReference type="PROSITE" id="PS50921"/>
    </source>
</evidence>
<dbReference type="Gene3D" id="1.10.10.10">
    <property type="entry name" value="Winged helix-like DNA-binding domain superfamily/Winged helix DNA-binding domain"/>
    <property type="match status" value="1"/>
</dbReference>
<dbReference type="GO" id="GO:0003723">
    <property type="term" value="F:RNA binding"/>
    <property type="evidence" value="ECO:0007669"/>
    <property type="project" value="InterPro"/>
</dbReference>
<proteinExistence type="predicted"/>
<dbReference type="InterPro" id="IPR011006">
    <property type="entry name" value="CheY-like_superfamily"/>
</dbReference>
<dbReference type="InterPro" id="IPR003018">
    <property type="entry name" value="GAF"/>
</dbReference>
<dbReference type="Proteomes" id="UP000653674">
    <property type="component" value="Unassembled WGS sequence"/>
</dbReference>
<dbReference type="InterPro" id="IPR005561">
    <property type="entry name" value="ANTAR"/>
</dbReference>
<keyword evidence="7" id="KW-1185">Reference proteome</keyword>
<dbReference type="SUPFAM" id="SSF55781">
    <property type="entry name" value="GAF domain-like"/>
    <property type="match status" value="1"/>
</dbReference>
<dbReference type="EMBL" id="BONU01000015">
    <property type="protein sequence ID" value="GIG74192.1"/>
    <property type="molecule type" value="Genomic_DNA"/>
</dbReference>
<organism evidence="6 7">
    <name type="scientific">Planosporangium flavigriseum</name>
    <dbReference type="NCBI Taxonomy" id="373681"/>
    <lineage>
        <taxon>Bacteria</taxon>
        <taxon>Bacillati</taxon>
        <taxon>Actinomycetota</taxon>
        <taxon>Actinomycetes</taxon>
        <taxon>Micromonosporales</taxon>
        <taxon>Micromonosporaceae</taxon>
        <taxon>Planosporangium</taxon>
    </lineage>
</organism>
<dbReference type="PROSITE" id="PS50921">
    <property type="entry name" value="ANTAR"/>
    <property type="match status" value="1"/>
</dbReference>